<protein>
    <submittedName>
        <fullName evidence="2">DNA cytosine methyltransferase</fullName>
    </submittedName>
</protein>
<keyword evidence="2" id="KW-0808">Transferase</keyword>
<gene>
    <name evidence="2" type="ORF">L1892_09035</name>
</gene>
<dbReference type="RefSeq" id="WP_235723267.1">
    <property type="nucleotide sequence ID" value="NZ_JAKGCU010000006.1"/>
</dbReference>
<dbReference type="InterPro" id="IPR031303">
    <property type="entry name" value="C5_meth_CS"/>
</dbReference>
<evidence type="ECO:0000313" key="2">
    <source>
        <dbReference type="EMBL" id="MCF3938523.1"/>
    </source>
</evidence>
<dbReference type="GO" id="GO:0008168">
    <property type="term" value="F:methyltransferase activity"/>
    <property type="evidence" value="ECO:0007669"/>
    <property type="project" value="UniProtKB-KW"/>
</dbReference>
<evidence type="ECO:0000256" key="1">
    <source>
        <dbReference type="ARBA" id="ARBA00022691"/>
    </source>
</evidence>
<dbReference type="GO" id="GO:0032259">
    <property type="term" value="P:methylation"/>
    <property type="evidence" value="ECO:0007669"/>
    <property type="project" value="UniProtKB-KW"/>
</dbReference>
<sequence length="35" mass="3522">MVKRQIGNAVAVPVATFLGHRVAASLSTSPTTVAA</sequence>
<accession>A0ABS9DL05</accession>
<dbReference type="Proteomes" id="UP001108089">
    <property type="component" value="Unassembled WGS sequence"/>
</dbReference>
<reference evidence="2" key="1">
    <citation type="submission" date="2022-01" db="EMBL/GenBank/DDBJ databases">
        <title>Gordonia xiamenensis sp. nov., isolated from surface seawater in Xiamen.</title>
        <authorList>
            <person name="He Y.F."/>
        </authorList>
    </citation>
    <scope>NUCLEOTIDE SEQUENCE</scope>
    <source>
        <strain evidence="2">GW1C4-4</strain>
    </source>
</reference>
<dbReference type="PROSITE" id="PS00095">
    <property type="entry name" value="C5_MTASE_2"/>
    <property type="match status" value="1"/>
</dbReference>
<keyword evidence="2" id="KW-0489">Methyltransferase</keyword>
<dbReference type="EMBL" id="JAKGCU010000006">
    <property type="protein sequence ID" value="MCF3938523.1"/>
    <property type="molecule type" value="Genomic_DNA"/>
</dbReference>
<evidence type="ECO:0000313" key="3">
    <source>
        <dbReference type="Proteomes" id="UP001108089"/>
    </source>
</evidence>
<proteinExistence type="predicted"/>
<name>A0ABS9DL05_9ACTN</name>
<organism evidence="2 3">
    <name type="scientific">Gordonia tangerina</name>
    <dbReference type="NCBI Taxonomy" id="2911060"/>
    <lineage>
        <taxon>Bacteria</taxon>
        <taxon>Bacillati</taxon>
        <taxon>Actinomycetota</taxon>
        <taxon>Actinomycetes</taxon>
        <taxon>Mycobacteriales</taxon>
        <taxon>Gordoniaceae</taxon>
        <taxon>Gordonia</taxon>
    </lineage>
</organism>
<comment type="caution">
    <text evidence="2">The sequence shown here is derived from an EMBL/GenBank/DDBJ whole genome shotgun (WGS) entry which is preliminary data.</text>
</comment>
<keyword evidence="1" id="KW-0949">S-adenosyl-L-methionine</keyword>
<keyword evidence="3" id="KW-1185">Reference proteome</keyword>